<dbReference type="RefSeq" id="WP_135269176.1">
    <property type="nucleotide sequence ID" value="NZ_CP038436.1"/>
</dbReference>
<dbReference type="InterPro" id="IPR037079">
    <property type="entry name" value="AF2212/PG0164-like_sf"/>
</dbReference>
<dbReference type="OrthoDB" id="9808666at2"/>
<evidence type="ECO:0000313" key="2">
    <source>
        <dbReference type="Proteomes" id="UP000294853"/>
    </source>
</evidence>
<evidence type="ECO:0000313" key="1">
    <source>
        <dbReference type="EMBL" id="QBX57191.1"/>
    </source>
</evidence>
<dbReference type="EMBL" id="CP038436">
    <property type="protein sequence ID" value="QBX57191.1"/>
    <property type="molecule type" value="Genomic_DNA"/>
</dbReference>
<dbReference type="SUPFAM" id="SSF141694">
    <property type="entry name" value="AF2212/PG0164-like"/>
    <property type="match status" value="1"/>
</dbReference>
<dbReference type="Proteomes" id="UP000294853">
    <property type="component" value="Chromosome"/>
</dbReference>
<name>A0A4P7ILW6_9ACTN</name>
<dbReference type="Gene3D" id="2.40.30.100">
    <property type="entry name" value="AF2212/PG0164-like"/>
    <property type="match status" value="1"/>
</dbReference>
<dbReference type="AlphaFoldDB" id="A0A4P7ILW6"/>
<sequence length="101" mass="11224">MDECRFTGDLFRWDAQEAWFFVTLTEEATAAVREHPVPPRGFGSVKVEVTLTSEAGETTWRTSVFPDKQSGRFLLPVKAAVRKAHDVDEGDSLDLALVVLA</sequence>
<dbReference type="InterPro" id="IPR015018">
    <property type="entry name" value="DUF1905"/>
</dbReference>
<protein>
    <submittedName>
        <fullName evidence="1">DUF1905 domain-containing protein</fullName>
    </submittedName>
</protein>
<proteinExistence type="predicted"/>
<gene>
    <name evidence="1" type="ORF">EXE58_18335</name>
</gene>
<dbReference type="Pfam" id="PF08922">
    <property type="entry name" value="DUF1905"/>
    <property type="match status" value="1"/>
</dbReference>
<dbReference type="KEGG" id="nsn:EXE58_18335"/>
<keyword evidence="2" id="KW-1185">Reference proteome</keyword>
<reference evidence="1 2" key="1">
    <citation type="submission" date="2019-03" db="EMBL/GenBank/DDBJ databases">
        <title>Three New Species of Nocardioides, Nocardioides euryhalodurans sp. nov., Nocardioides seonyuensis sp. nov. and Nocardioides eburneoflavus sp. nov. Iolated from Soil.</title>
        <authorList>
            <person name="Roh S.G."/>
            <person name="Lee C."/>
            <person name="Kim M.-K."/>
            <person name="Kim S.B."/>
        </authorList>
    </citation>
    <scope>NUCLEOTIDE SEQUENCE [LARGE SCALE GENOMIC DNA]</scope>
    <source>
        <strain evidence="1 2">MMS17-SY207-3</strain>
    </source>
</reference>
<organism evidence="1 2">
    <name type="scientific">Nocardioides seonyuensis</name>
    <dbReference type="NCBI Taxonomy" id="2518371"/>
    <lineage>
        <taxon>Bacteria</taxon>
        <taxon>Bacillati</taxon>
        <taxon>Actinomycetota</taxon>
        <taxon>Actinomycetes</taxon>
        <taxon>Propionibacteriales</taxon>
        <taxon>Nocardioidaceae</taxon>
        <taxon>Nocardioides</taxon>
    </lineage>
</organism>
<accession>A0A4P7ILW6</accession>